<keyword evidence="2" id="KW-0645">Protease</keyword>
<accession>A0A1J0GF40</accession>
<evidence type="ECO:0000313" key="3">
    <source>
        <dbReference type="Proteomes" id="UP000182569"/>
    </source>
</evidence>
<keyword evidence="2" id="KW-0031">Aminopeptidase</keyword>
<dbReference type="RefSeq" id="WP_071612208.1">
    <property type="nucleotide sequence ID" value="NZ_CP015756.1"/>
</dbReference>
<evidence type="ECO:0000259" key="1">
    <source>
        <dbReference type="Pfam" id="PF00326"/>
    </source>
</evidence>
<keyword evidence="3" id="KW-1185">Reference proteome</keyword>
<dbReference type="SUPFAM" id="SSF53474">
    <property type="entry name" value="alpha/beta-Hydrolases"/>
    <property type="match status" value="1"/>
</dbReference>
<dbReference type="GO" id="GO:0008236">
    <property type="term" value="F:serine-type peptidase activity"/>
    <property type="evidence" value="ECO:0007669"/>
    <property type="project" value="InterPro"/>
</dbReference>
<gene>
    <name evidence="2" type="ORF">A7L45_07435</name>
</gene>
<feature type="domain" description="Peptidase S9 prolyl oligopeptidase catalytic" evidence="1">
    <location>
        <begin position="179"/>
        <end position="295"/>
    </location>
</feature>
<dbReference type="EMBL" id="CP015756">
    <property type="protein sequence ID" value="APC39915.1"/>
    <property type="molecule type" value="Genomic_DNA"/>
</dbReference>
<dbReference type="GO" id="GO:0006508">
    <property type="term" value="P:proteolysis"/>
    <property type="evidence" value="ECO:0007669"/>
    <property type="project" value="InterPro"/>
</dbReference>
<dbReference type="Gene3D" id="1.20.1440.110">
    <property type="entry name" value="acylaminoacyl peptidase"/>
    <property type="match status" value="1"/>
</dbReference>
<dbReference type="Gene3D" id="3.40.50.1820">
    <property type="entry name" value="alpha/beta hydrolase"/>
    <property type="match status" value="1"/>
</dbReference>
<dbReference type="OrthoDB" id="9812921at2"/>
<dbReference type="PANTHER" id="PTHR22946:SF12">
    <property type="entry name" value="CONIDIAL PIGMENT BIOSYNTHESIS PROTEIN AYG1 (AFU_ORTHOLOGUE AFUA_2G17550)"/>
    <property type="match status" value="1"/>
</dbReference>
<dbReference type="STRING" id="1552.A7L45_07435"/>
<dbReference type="KEGG" id="ceu:A7L45_07435"/>
<protein>
    <submittedName>
        <fullName evidence="2">Dipeptidyl aminopeptidase</fullName>
    </submittedName>
</protein>
<proteinExistence type="predicted"/>
<evidence type="ECO:0000313" key="2">
    <source>
        <dbReference type="EMBL" id="APC39915.1"/>
    </source>
</evidence>
<dbReference type="InterPro" id="IPR029058">
    <property type="entry name" value="AB_hydrolase_fold"/>
</dbReference>
<dbReference type="AlphaFoldDB" id="A0A1J0GF40"/>
<dbReference type="Pfam" id="PF00326">
    <property type="entry name" value="Peptidase_S9"/>
    <property type="match status" value="1"/>
</dbReference>
<dbReference type="InterPro" id="IPR001375">
    <property type="entry name" value="Peptidase_S9_cat"/>
</dbReference>
<organism evidence="2 3">
    <name type="scientific">Clostridium estertheticum subsp. estertheticum</name>
    <dbReference type="NCBI Taxonomy" id="1552"/>
    <lineage>
        <taxon>Bacteria</taxon>
        <taxon>Bacillati</taxon>
        <taxon>Bacillota</taxon>
        <taxon>Clostridia</taxon>
        <taxon>Eubacteriales</taxon>
        <taxon>Clostridiaceae</taxon>
        <taxon>Clostridium</taxon>
    </lineage>
</organism>
<keyword evidence="2" id="KW-0378">Hydrolase</keyword>
<name>A0A1J0GF40_9CLOT</name>
<sequence length="401" mass="45558">MKNLIFNDDQFAFQLIRLLGESTFGASDIGEVISTAERIKEGDYKNWCDEWSNTAQRLHKIADDCYLKEHMVSAKKAYLRASNYYRTAEFYMHENPNDSKINELYELSLECFSYVMKLNTPFIERVEIQYEGTTLPGHYYRLENSNEPKPVLIAMTGFDGTKEEFYGLAMTALEHGMNCLTIEGPGQGEVARKQNLFFRHDYEKVVIPVVDYLISRSETDPDKIVLWGESLGGYLAPRAAAFEHRIAACIANGGVYDFLGGYVHGTDTTREELVNFAHSNPDKLNKSLYDEMKTNSKSRWAISHGMYVFGADNPAELVLKGDKFYLKGIAEKIKCPTLVLDAENDGLLGGQAKPLYENLLCKKDYMMFTSEEGAEFHCQVGAKLIGNERIFSWIETILKNI</sequence>
<dbReference type="InterPro" id="IPR050261">
    <property type="entry name" value="FrsA_esterase"/>
</dbReference>
<dbReference type="PANTHER" id="PTHR22946">
    <property type="entry name" value="DIENELACTONE HYDROLASE DOMAIN-CONTAINING PROTEIN-RELATED"/>
    <property type="match status" value="1"/>
</dbReference>
<reference evidence="3" key="1">
    <citation type="journal article" date="2016" name="Front. Microbiol.">
        <title>Complete Genome Sequence of Clostridium estertheticum DSM 8809, a Microbe Identified in Spoiled Vacuum Packed Beef.</title>
        <authorList>
            <person name="Yu Z."/>
            <person name="Gunn L."/>
            <person name="Brennan E."/>
            <person name="Reid R."/>
            <person name="Wall P.G."/>
            <person name="Gaora O.P."/>
            <person name="Hurley D."/>
            <person name="Bolton D."/>
            <person name="Fanning S."/>
        </authorList>
    </citation>
    <scope>NUCLEOTIDE SEQUENCE [LARGE SCALE GENOMIC DNA]</scope>
    <source>
        <strain evidence="3">DSM 8809</strain>
    </source>
</reference>
<dbReference type="GO" id="GO:0004177">
    <property type="term" value="F:aminopeptidase activity"/>
    <property type="evidence" value="ECO:0007669"/>
    <property type="project" value="UniProtKB-KW"/>
</dbReference>
<dbReference type="Proteomes" id="UP000182569">
    <property type="component" value="Chromosome"/>
</dbReference>